<protein>
    <submittedName>
        <fullName evidence="3 4">Peptidase S10, serine carboxypeptidase, alpha/Beta hydrolase</fullName>
    </submittedName>
</protein>
<dbReference type="AlphaFoldDB" id="A0A251SRQ3"/>
<dbReference type="InParanoid" id="A0A251SRQ3"/>
<dbReference type="FunFam" id="3.40.50.1820:FF:000072">
    <property type="entry name" value="Serine carboxypeptidase-like 19"/>
    <property type="match status" value="1"/>
</dbReference>
<accession>A0A251SRQ3</accession>
<comment type="similarity">
    <text evidence="1">Belongs to the peptidase S10 family.</text>
</comment>
<dbReference type="PRINTS" id="PR00724">
    <property type="entry name" value="CRBOXYPTASEC"/>
</dbReference>
<feature type="chain" id="PRO_5041166666" evidence="2">
    <location>
        <begin position="21"/>
        <end position="457"/>
    </location>
</feature>
<dbReference type="GO" id="GO:0006508">
    <property type="term" value="P:proteolysis"/>
    <property type="evidence" value="ECO:0007669"/>
    <property type="project" value="InterPro"/>
</dbReference>
<dbReference type="PANTHER" id="PTHR11802:SF318">
    <property type="entry name" value="PEPTIDASE S10, SERINE CARBOXYPEPTIDASE, ALPHA_BETA HYDROLASE FOLD PROTEIN-RELATED"/>
    <property type="match status" value="1"/>
</dbReference>
<feature type="signal peptide" evidence="2">
    <location>
        <begin position="1"/>
        <end position="20"/>
    </location>
</feature>
<dbReference type="GO" id="GO:0004185">
    <property type="term" value="F:serine-type carboxypeptidase activity"/>
    <property type="evidence" value="ECO:0007669"/>
    <property type="project" value="InterPro"/>
</dbReference>
<dbReference type="Gene3D" id="3.40.50.12670">
    <property type="match status" value="1"/>
</dbReference>
<keyword evidence="2" id="KW-0732">Signal</keyword>
<gene>
    <name evidence="4" type="ORF">HannXRQ_Chr13g0399291</name>
    <name evidence="3" type="ORF">HanXRQr2_Chr13g0583941</name>
</gene>
<dbReference type="InterPro" id="IPR001563">
    <property type="entry name" value="Peptidase_S10"/>
</dbReference>
<evidence type="ECO:0000313" key="4">
    <source>
        <dbReference type="EMBL" id="OTG01182.1"/>
    </source>
</evidence>
<evidence type="ECO:0000313" key="5">
    <source>
        <dbReference type="Proteomes" id="UP000215914"/>
    </source>
</evidence>
<dbReference type="GO" id="GO:0019748">
    <property type="term" value="P:secondary metabolic process"/>
    <property type="evidence" value="ECO:0000318"/>
    <property type="project" value="GO_Central"/>
</dbReference>
<dbReference type="Pfam" id="PF00450">
    <property type="entry name" value="Peptidase_S10"/>
    <property type="match status" value="1"/>
</dbReference>
<evidence type="ECO:0000313" key="3">
    <source>
        <dbReference type="EMBL" id="KAF5773016.1"/>
    </source>
</evidence>
<reference evidence="3 5" key="1">
    <citation type="journal article" date="2017" name="Nature">
        <title>The sunflower genome provides insights into oil metabolism, flowering and Asterid evolution.</title>
        <authorList>
            <person name="Badouin H."/>
            <person name="Gouzy J."/>
            <person name="Grassa C.J."/>
            <person name="Murat F."/>
            <person name="Staton S.E."/>
            <person name="Cottret L."/>
            <person name="Lelandais-Briere C."/>
            <person name="Owens G.L."/>
            <person name="Carrere S."/>
            <person name="Mayjonade B."/>
            <person name="Legrand L."/>
            <person name="Gill N."/>
            <person name="Kane N.C."/>
            <person name="Bowers J.E."/>
            <person name="Hubner S."/>
            <person name="Bellec A."/>
            <person name="Berard A."/>
            <person name="Berges H."/>
            <person name="Blanchet N."/>
            <person name="Boniface M.C."/>
            <person name="Brunel D."/>
            <person name="Catrice O."/>
            <person name="Chaidir N."/>
            <person name="Claudel C."/>
            <person name="Donnadieu C."/>
            <person name="Faraut T."/>
            <person name="Fievet G."/>
            <person name="Helmstetter N."/>
            <person name="King M."/>
            <person name="Knapp S.J."/>
            <person name="Lai Z."/>
            <person name="Le Paslier M.C."/>
            <person name="Lippi Y."/>
            <person name="Lorenzon L."/>
            <person name="Mandel J.R."/>
            <person name="Marage G."/>
            <person name="Marchand G."/>
            <person name="Marquand E."/>
            <person name="Bret-Mestries E."/>
            <person name="Morien E."/>
            <person name="Nambeesan S."/>
            <person name="Nguyen T."/>
            <person name="Pegot-Espagnet P."/>
            <person name="Pouilly N."/>
            <person name="Raftis F."/>
            <person name="Sallet E."/>
            <person name="Schiex T."/>
            <person name="Thomas J."/>
            <person name="Vandecasteele C."/>
            <person name="Vares D."/>
            <person name="Vear F."/>
            <person name="Vautrin S."/>
            <person name="Crespi M."/>
            <person name="Mangin B."/>
            <person name="Burke J.M."/>
            <person name="Salse J."/>
            <person name="Munos S."/>
            <person name="Vincourt P."/>
            <person name="Rieseberg L.H."/>
            <person name="Langlade N.B."/>
        </authorList>
    </citation>
    <scope>NUCLEOTIDE SEQUENCE [LARGE SCALE GENOMIC DNA]</scope>
    <source>
        <strain evidence="5">cv. SF193</strain>
        <tissue evidence="3">Leaves</tissue>
    </source>
</reference>
<reference evidence="3" key="3">
    <citation type="submission" date="2020-06" db="EMBL/GenBank/DDBJ databases">
        <title>Helianthus annuus Genome sequencing and assembly Release 2.</title>
        <authorList>
            <person name="Gouzy J."/>
            <person name="Langlade N."/>
            <person name="Munos S."/>
        </authorList>
    </citation>
    <scope>NUCLEOTIDE SEQUENCE</scope>
    <source>
        <tissue evidence="3">Leaves</tissue>
    </source>
</reference>
<keyword evidence="4" id="KW-0378">Hydrolase</keyword>
<dbReference type="EMBL" id="CM007902">
    <property type="protein sequence ID" value="OTG01182.1"/>
    <property type="molecule type" value="Genomic_DNA"/>
</dbReference>
<sequence>MEYTCIRLFLLISIVCLATSSNSRSIIKNLPGFHGDLPFTLETGYVEVGDDNGIQFFYYFVESQRDPLHDPLLLYLTGGPGTPALYPFMYQIGPLTIDLEHSTKNNVVLEINPNSWTKAANVIFLDLPTGVGFSYATTSEASRSSDSMLALHTYEFLKKWLLDHQRFRTNPLYISGISYMGILVPVVTLEAYKGNEQGKQPQLNIQGCLIISPLTDKFGDFNSRLEFAHRLALISDDIYESAKESCHGNYVDKDPNNRLCWNSLQRMDECTSGINPSNILEPLCEDLDTDPTCSIDKIYLEYWANDKDVQKALNVREGTVKTWQQNNALLHYDFKKNDTIYYSYDIFSSIIYHKQLVDKKCQVLIINGDHDMNFPYVGATAWITSLNLPIESPWAPWFVRNQVAGYRVTYAKNGYSLMHATIKGAGHSVALYKPEEASVIVDTWLGSHAYFSDNLAL</sequence>
<keyword evidence="4" id="KW-0645">Protease</keyword>
<name>A0A251SRQ3_HELAN</name>
<reference evidence="4" key="2">
    <citation type="submission" date="2017-02" db="EMBL/GenBank/DDBJ databases">
        <title>Sunflower complete genome.</title>
        <authorList>
            <person name="Langlade N."/>
            <person name="Munos S."/>
        </authorList>
    </citation>
    <scope>NUCLEOTIDE SEQUENCE [LARGE SCALE GENOMIC DNA]</scope>
    <source>
        <tissue evidence="4">Leaves</tissue>
    </source>
</reference>
<dbReference type="Gene3D" id="3.40.50.1820">
    <property type="entry name" value="alpha/beta hydrolase"/>
    <property type="match status" value="1"/>
</dbReference>
<evidence type="ECO:0000256" key="1">
    <source>
        <dbReference type="ARBA" id="ARBA00009431"/>
    </source>
</evidence>
<dbReference type="OMA" id="LWQNDIN"/>
<dbReference type="PANTHER" id="PTHR11802">
    <property type="entry name" value="SERINE PROTEASE FAMILY S10 SERINE CARBOXYPEPTIDASE"/>
    <property type="match status" value="1"/>
</dbReference>
<dbReference type="Proteomes" id="UP000215914">
    <property type="component" value="Chromosome 13"/>
</dbReference>
<dbReference type="InterPro" id="IPR029058">
    <property type="entry name" value="AB_hydrolase_fold"/>
</dbReference>
<dbReference type="GO" id="GO:0016747">
    <property type="term" value="F:acyltransferase activity, transferring groups other than amino-acyl groups"/>
    <property type="evidence" value="ECO:0000318"/>
    <property type="project" value="GO_Central"/>
</dbReference>
<keyword evidence="4" id="KW-0121">Carboxypeptidase</keyword>
<dbReference type="Gramene" id="mRNA:HanXRQr2_Chr13g0583941">
    <property type="protein sequence ID" value="mRNA:HanXRQr2_Chr13g0583941"/>
    <property type="gene ID" value="HanXRQr2_Chr13g0583941"/>
</dbReference>
<dbReference type="EMBL" id="MNCJ02000328">
    <property type="protein sequence ID" value="KAF5773016.1"/>
    <property type="molecule type" value="Genomic_DNA"/>
</dbReference>
<keyword evidence="5" id="KW-1185">Reference proteome</keyword>
<dbReference type="OrthoDB" id="443318at2759"/>
<evidence type="ECO:0000256" key="2">
    <source>
        <dbReference type="SAM" id="SignalP"/>
    </source>
</evidence>
<proteinExistence type="inferred from homology"/>
<organism evidence="4 5">
    <name type="scientific">Helianthus annuus</name>
    <name type="common">Common sunflower</name>
    <dbReference type="NCBI Taxonomy" id="4232"/>
    <lineage>
        <taxon>Eukaryota</taxon>
        <taxon>Viridiplantae</taxon>
        <taxon>Streptophyta</taxon>
        <taxon>Embryophyta</taxon>
        <taxon>Tracheophyta</taxon>
        <taxon>Spermatophyta</taxon>
        <taxon>Magnoliopsida</taxon>
        <taxon>eudicotyledons</taxon>
        <taxon>Gunneridae</taxon>
        <taxon>Pentapetalae</taxon>
        <taxon>asterids</taxon>
        <taxon>campanulids</taxon>
        <taxon>Asterales</taxon>
        <taxon>Asteraceae</taxon>
        <taxon>Asteroideae</taxon>
        <taxon>Heliantheae alliance</taxon>
        <taxon>Heliantheae</taxon>
        <taxon>Helianthus</taxon>
    </lineage>
</organism>
<dbReference type="SUPFAM" id="SSF53474">
    <property type="entry name" value="alpha/beta-Hydrolases"/>
    <property type="match status" value="1"/>
</dbReference>